<keyword evidence="2" id="KW-1185">Reference proteome</keyword>
<dbReference type="Proteomes" id="UP000265520">
    <property type="component" value="Unassembled WGS sequence"/>
</dbReference>
<evidence type="ECO:0000313" key="1">
    <source>
        <dbReference type="EMBL" id="MCI66166.1"/>
    </source>
</evidence>
<accession>A0A392U194</accession>
<evidence type="ECO:0000313" key="2">
    <source>
        <dbReference type="Proteomes" id="UP000265520"/>
    </source>
</evidence>
<dbReference type="EMBL" id="LXQA010690029">
    <property type="protein sequence ID" value="MCI66166.1"/>
    <property type="molecule type" value="Genomic_DNA"/>
</dbReference>
<protein>
    <submittedName>
        <fullName evidence="1">Uncharacterized protein</fullName>
    </submittedName>
</protein>
<sequence>MLVFGCEISSTQWLCWPLKKFQVGVVDGGAPVLCVLFWPDLWVLA</sequence>
<feature type="non-terminal residue" evidence="1">
    <location>
        <position position="45"/>
    </location>
</feature>
<reference evidence="1 2" key="1">
    <citation type="journal article" date="2018" name="Front. Plant Sci.">
        <title>Red Clover (Trifolium pratense) and Zigzag Clover (T. medium) - A Picture of Genomic Similarities and Differences.</title>
        <authorList>
            <person name="Dluhosova J."/>
            <person name="Istvanek J."/>
            <person name="Nedelnik J."/>
            <person name="Repkova J."/>
        </authorList>
    </citation>
    <scope>NUCLEOTIDE SEQUENCE [LARGE SCALE GENOMIC DNA]</scope>
    <source>
        <strain evidence="2">cv. 10/8</strain>
        <tissue evidence="1">Leaf</tissue>
    </source>
</reference>
<organism evidence="1 2">
    <name type="scientific">Trifolium medium</name>
    <dbReference type="NCBI Taxonomy" id="97028"/>
    <lineage>
        <taxon>Eukaryota</taxon>
        <taxon>Viridiplantae</taxon>
        <taxon>Streptophyta</taxon>
        <taxon>Embryophyta</taxon>
        <taxon>Tracheophyta</taxon>
        <taxon>Spermatophyta</taxon>
        <taxon>Magnoliopsida</taxon>
        <taxon>eudicotyledons</taxon>
        <taxon>Gunneridae</taxon>
        <taxon>Pentapetalae</taxon>
        <taxon>rosids</taxon>
        <taxon>fabids</taxon>
        <taxon>Fabales</taxon>
        <taxon>Fabaceae</taxon>
        <taxon>Papilionoideae</taxon>
        <taxon>50 kb inversion clade</taxon>
        <taxon>NPAAA clade</taxon>
        <taxon>Hologalegina</taxon>
        <taxon>IRL clade</taxon>
        <taxon>Trifolieae</taxon>
        <taxon>Trifolium</taxon>
    </lineage>
</organism>
<name>A0A392U194_9FABA</name>
<dbReference type="AlphaFoldDB" id="A0A392U194"/>
<comment type="caution">
    <text evidence="1">The sequence shown here is derived from an EMBL/GenBank/DDBJ whole genome shotgun (WGS) entry which is preliminary data.</text>
</comment>
<proteinExistence type="predicted"/>